<comment type="similarity">
    <text evidence="2">Belongs to the acetate uptake transporter (AceTr) (TC 2.A.96) family.</text>
</comment>
<dbReference type="PANTHER" id="PTHR31123">
    <property type="entry name" value="ACCUMULATION OF DYADS PROTEIN 2-RELATED"/>
    <property type="match status" value="1"/>
</dbReference>
<dbReference type="OrthoDB" id="3648309at2759"/>
<dbReference type="NCBIfam" id="NF038013">
    <property type="entry name" value="AceTr_1"/>
    <property type="match status" value="1"/>
</dbReference>
<proteinExistence type="inferred from homology"/>
<dbReference type="Pfam" id="PF01184">
    <property type="entry name" value="Gpr1_Fun34_YaaH"/>
    <property type="match status" value="1"/>
</dbReference>
<evidence type="ECO:0000256" key="6">
    <source>
        <dbReference type="SAM" id="Phobius"/>
    </source>
</evidence>
<evidence type="ECO:0000256" key="1">
    <source>
        <dbReference type="ARBA" id="ARBA00004141"/>
    </source>
</evidence>
<keyword evidence="5 6" id="KW-0472">Membrane</keyword>
<dbReference type="HOGENOM" id="CLU_051062_1_2_1"/>
<evidence type="ECO:0000313" key="8">
    <source>
        <dbReference type="Proteomes" id="UP000022910"/>
    </source>
</evidence>
<dbReference type="OMA" id="CINTDQF"/>
<dbReference type="AlphaFoldDB" id="A0A015JJT6"/>
<feature type="transmembrane region" description="Helical" evidence="6">
    <location>
        <begin position="143"/>
        <end position="166"/>
    </location>
</feature>
<sequence length="219" mass="23858">MMPKSNSTLDETTSVPPKAQANAAPLGLSSFAMTLFVFSMYLIGTGGVVNHNVALGLALFYGGFIQVLAGIFEMMRGDIFHGTIFPSFGGYWICFGFINYDATGILSSYKDNPEMLRNALGIFLVGWTIFAFIMLLCALKSNLVLITILSLLVIINTLLTTATFTGLKSFEVAGGVFGVIAAFCAWYLALALILQKESSYFTLKTWPIERIHTLSTDKV</sequence>
<dbReference type="EMBL" id="JEMT01016786">
    <property type="protein sequence ID" value="EXX69747.1"/>
    <property type="molecule type" value="Genomic_DNA"/>
</dbReference>
<dbReference type="InterPro" id="IPR000791">
    <property type="entry name" value="Gpr1/Fun34/SatP-like"/>
</dbReference>
<reference evidence="7 8" key="1">
    <citation type="submission" date="2014-02" db="EMBL/GenBank/DDBJ databases">
        <title>Single nucleus genome sequencing reveals high similarity among nuclei of an endomycorrhizal fungus.</title>
        <authorList>
            <person name="Lin K."/>
            <person name="Geurts R."/>
            <person name="Zhang Z."/>
            <person name="Limpens E."/>
            <person name="Saunders D.G."/>
            <person name="Mu D."/>
            <person name="Pang E."/>
            <person name="Cao H."/>
            <person name="Cha H."/>
            <person name="Lin T."/>
            <person name="Zhou Q."/>
            <person name="Shang Y."/>
            <person name="Li Y."/>
            <person name="Ivanov S."/>
            <person name="Sharma T."/>
            <person name="Velzen R.V."/>
            <person name="Ruijter N.D."/>
            <person name="Aanen D.K."/>
            <person name="Win J."/>
            <person name="Kamoun S."/>
            <person name="Bisseling T."/>
            <person name="Huang S."/>
        </authorList>
    </citation>
    <scope>NUCLEOTIDE SEQUENCE [LARGE SCALE GENOMIC DNA]</scope>
    <source>
        <strain evidence="8">DAOM197198w</strain>
    </source>
</reference>
<evidence type="ECO:0000256" key="3">
    <source>
        <dbReference type="ARBA" id="ARBA00022692"/>
    </source>
</evidence>
<comment type="caution">
    <text evidence="7">The sequence shown here is derived from an EMBL/GenBank/DDBJ whole genome shotgun (WGS) entry which is preliminary data.</text>
</comment>
<protein>
    <submittedName>
        <fullName evidence="7">Ato2p</fullName>
    </submittedName>
</protein>
<feature type="transmembrane region" description="Helical" evidence="6">
    <location>
        <begin position="79"/>
        <end position="98"/>
    </location>
</feature>
<keyword evidence="8" id="KW-1185">Reference proteome</keyword>
<dbReference type="SMR" id="A0A015JJT6"/>
<evidence type="ECO:0000313" key="7">
    <source>
        <dbReference type="EMBL" id="EXX69747.1"/>
    </source>
</evidence>
<dbReference type="PANTHER" id="PTHR31123:SF3">
    <property type="entry name" value="AMMONIA TRANSPORT OUTWARD PROTEIN 3"/>
    <property type="match status" value="1"/>
</dbReference>
<gene>
    <name evidence="7" type="ORF">RirG_093480</name>
</gene>
<feature type="transmembrane region" description="Helical" evidence="6">
    <location>
        <begin position="53"/>
        <end position="72"/>
    </location>
</feature>
<feature type="transmembrane region" description="Helical" evidence="6">
    <location>
        <begin position="172"/>
        <end position="194"/>
    </location>
</feature>
<evidence type="ECO:0000256" key="5">
    <source>
        <dbReference type="ARBA" id="ARBA00023136"/>
    </source>
</evidence>
<evidence type="ECO:0000256" key="2">
    <source>
        <dbReference type="ARBA" id="ARBA00005587"/>
    </source>
</evidence>
<keyword evidence="3 6" id="KW-0812">Transmembrane</keyword>
<dbReference type="GO" id="GO:0015123">
    <property type="term" value="F:acetate transmembrane transporter activity"/>
    <property type="evidence" value="ECO:0007669"/>
    <property type="project" value="TreeGrafter"/>
</dbReference>
<feature type="transmembrane region" description="Helical" evidence="6">
    <location>
        <begin position="21"/>
        <end position="41"/>
    </location>
</feature>
<keyword evidence="4 6" id="KW-1133">Transmembrane helix</keyword>
<dbReference type="GO" id="GO:0005886">
    <property type="term" value="C:plasma membrane"/>
    <property type="evidence" value="ECO:0007669"/>
    <property type="project" value="TreeGrafter"/>
</dbReference>
<dbReference type="Proteomes" id="UP000022910">
    <property type="component" value="Unassembled WGS sequence"/>
</dbReference>
<name>A0A015JJT6_RHIIW</name>
<comment type="subcellular location">
    <subcellularLocation>
        <location evidence="1">Membrane</location>
        <topology evidence="1">Multi-pass membrane protein</topology>
    </subcellularLocation>
</comment>
<accession>A0A015JJT6</accession>
<dbReference type="STRING" id="1432141.A0A015JJT6"/>
<organism evidence="7 8">
    <name type="scientific">Rhizophagus irregularis (strain DAOM 197198w)</name>
    <name type="common">Glomus intraradices</name>
    <dbReference type="NCBI Taxonomy" id="1432141"/>
    <lineage>
        <taxon>Eukaryota</taxon>
        <taxon>Fungi</taxon>
        <taxon>Fungi incertae sedis</taxon>
        <taxon>Mucoromycota</taxon>
        <taxon>Glomeromycotina</taxon>
        <taxon>Glomeromycetes</taxon>
        <taxon>Glomerales</taxon>
        <taxon>Glomeraceae</taxon>
        <taxon>Rhizophagus</taxon>
    </lineage>
</organism>
<dbReference type="InterPro" id="IPR051633">
    <property type="entry name" value="AceTr"/>
</dbReference>
<evidence type="ECO:0000256" key="4">
    <source>
        <dbReference type="ARBA" id="ARBA00022989"/>
    </source>
</evidence>
<feature type="transmembrane region" description="Helical" evidence="6">
    <location>
        <begin position="118"/>
        <end position="136"/>
    </location>
</feature>